<name>A0ABM7W9R9_9BACT</name>
<sequence length="238" mass="27630">MYPNLQEPSTILDQPIPKSFGRVVFFKHNGVGEVGVDKTELIATILSGYAPDEAITYRIFEYRNNTFYPIESFKHMRKNYPSFYIELPAGKHTFVIARTRTDFFVTHFVCKMAAVELTIEENKTYPIIFGIGKLFSSDPCGELLAYHYDLKDDDMSYIYDLRKQNISGNEREELISDYNQYNVAFNIAANAVAVMEKSNGPGEEFSKFTKERMNDLRKYFSEIPNEKISKQSFDIYRK</sequence>
<protein>
    <submittedName>
        <fullName evidence="1">Uncharacterized protein</fullName>
    </submittedName>
</protein>
<dbReference type="EMBL" id="AP025516">
    <property type="protein sequence ID" value="BDD87695.1"/>
    <property type="molecule type" value="Genomic_DNA"/>
</dbReference>
<organism evidence="1 2">
    <name type="scientific">Desulfofustis limnaeus</name>
    <dbReference type="NCBI Taxonomy" id="2740163"/>
    <lineage>
        <taxon>Bacteria</taxon>
        <taxon>Pseudomonadati</taxon>
        <taxon>Thermodesulfobacteriota</taxon>
        <taxon>Desulfobulbia</taxon>
        <taxon>Desulfobulbales</taxon>
        <taxon>Desulfocapsaceae</taxon>
        <taxon>Desulfofustis</taxon>
    </lineage>
</organism>
<accession>A0ABM7W9R9</accession>
<proteinExistence type="predicted"/>
<keyword evidence="2" id="KW-1185">Reference proteome</keyword>
<evidence type="ECO:0000313" key="1">
    <source>
        <dbReference type="EMBL" id="BDD87695.1"/>
    </source>
</evidence>
<evidence type="ECO:0000313" key="2">
    <source>
        <dbReference type="Proteomes" id="UP000830055"/>
    </source>
</evidence>
<reference evidence="1 2" key="1">
    <citation type="submission" date="2022-01" db="EMBL/GenBank/DDBJ databases">
        <title>Desulfofustis limnae sp. nov., a novel mesophilic sulfate-reducing bacterium isolated from marsh soil.</title>
        <authorList>
            <person name="Watanabe M."/>
            <person name="Takahashi A."/>
            <person name="Kojima H."/>
            <person name="Fukui M."/>
        </authorList>
    </citation>
    <scope>NUCLEOTIDE SEQUENCE [LARGE SCALE GENOMIC DNA]</scope>
    <source>
        <strain evidence="1 2">PPLL</strain>
    </source>
</reference>
<dbReference type="Proteomes" id="UP000830055">
    <property type="component" value="Chromosome"/>
</dbReference>
<gene>
    <name evidence="1" type="ORF">DPPLL_20600</name>
</gene>